<gene>
    <name evidence="1" type="ORF">EGYM00163_LOCUS39204</name>
</gene>
<reference evidence="1" key="1">
    <citation type="submission" date="2021-01" db="EMBL/GenBank/DDBJ databases">
        <authorList>
            <person name="Corre E."/>
            <person name="Pelletier E."/>
            <person name="Niang G."/>
            <person name="Scheremetjew M."/>
            <person name="Finn R."/>
            <person name="Kale V."/>
            <person name="Holt S."/>
            <person name="Cochrane G."/>
            <person name="Meng A."/>
            <person name="Brown T."/>
            <person name="Cohen L."/>
        </authorList>
    </citation>
    <scope>NUCLEOTIDE SEQUENCE</scope>
    <source>
        <strain evidence="1">CCMP1594</strain>
    </source>
</reference>
<proteinExistence type="predicted"/>
<protein>
    <submittedName>
        <fullName evidence="1">Uncharacterized protein</fullName>
    </submittedName>
</protein>
<sequence>MTSPMLHPSLSILCIDMCTSQMQEFEQKPQQALKQWSSVVCSGDAVYRCGQTAPCNAVCWRPINTMCMCVKRQVTFMCFWAYHKSASAFGALDSAGHATNR</sequence>
<accession>A0A7S4G7N7</accession>
<name>A0A7S4G7N7_9EUGL</name>
<organism evidence="1">
    <name type="scientific">Eutreptiella gymnastica</name>
    <dbReference type="NCBI Taxonomy" id="73025"/>
    <lineage>
        <taxon>Eukaryota</taxon>
        <taxon>Discoba</taxon>
        <taxon>Euglenozoa</taxon>
        <taxon>Euglenida</taxon>
        <taxon>Spirocuta</taxon>
        <taxon>Euglenophyceae</taxon>
        <taxon>Eutreptiales</taxon>
        <taxon>Eutreptiaceae</taxon>
        <taxon>Eutreptiella</taxon>
    </lineage>
</organism>
<dbReference type="EMBL" id="HBJA01113590">
    <property type="protein sequence ID" value="CAE0827942.1"/>
    <property type="molecule type" value="Transcribed_RNA"/>
</dbReference>
<evidence type="ECO:0000313" key="1">
    <source>
        <dbReference type="EMBL" id="CAE0827942.1"/>
    </source>
</evidence>
<dbReference type="AlphaFoldDB" id="A0A7S4G7N7"/>